<keyword evidence="3" id="KW-1185">Reference proteome</keyword>
<accession>A0ABQ4BV95</accession>
<dbReference type="RefSeq" id="WP_203699802.1">
    <property type="nucleotide sequence ID" value="NZ_BAAALU010000017.1"/>
</dbReference>
<protein>
    <recommendedName>
        <fullName evidence="1">Winged helix-turn-helix domain-containing protein</fullName>
    </recommendedName>
</protein>
<proteinExistence type="predicted"/>
<dbReference type="PANTHER" id="PTHR47691:SF3">
    <property type="entry name" value="HTH-TYPE TRANSCRIPTIONAL REGULATOR RV0890C-RELATED"/>
    <property type="match status" value="1"/>
</dbReference>
<dbReference type="InterPro" id="IPR011990">
    <property type="entry name" value="TPR-like_helical_dom_sf"/>
</dbReference>
<dbReference type="InterPro" id="IPR058852">
    <property type="entry name" value="HTH_77"/>
</dbReference>
<evidence type="ECO:0000259" key="1">
    <source>
        <dbReference type="Pfam" id="PF25872"/>
    </source>
</evidence>
<dbReference type="EMBL" id="BONC01000001">
    <property type="protein sequence ID" value="GIF54086.1"/>
    <property type="molecule type" value="Genomic_DNA"/>
</dbReference>
<dbReference type="PANTHER" id="PTHR47691">
    <property type="entry name" value="REGULATOR-RELATED"/>
    <property type="match status" value="1"/>
</dbReference>
<gene>
    <name evidence="2" type="ORF">Air01nite_01810</name>
</gene>
<feature type="domain" description="Winged helix-turn-helix" evidence="1">
    <location>
        <begin position="90"/>
        <end position="160"/>
    </location>
</feature>
<reference evidence="2 3" key="1">
    <citation type="submission" date="2021-01" db="EMBL/GenBank/DDBJ databases">
        <title>Whole genome shotgun sequence of Asanoa iriomotensis NBRC 100142.</title>
        <authorList>
            <person name="Komaki H."/>
            <person name="Tamura T."/>
        </authorList>
    </citation>
    <scope>NUCLEOTIDE SEQUENCE [LARGE SCALE GENOMIC DNA]</scope>
    <source>
        <strain evidence="2 3">NBRC 100142</strain>
    </source>
</reference>
<sequence>MRLFADRAEAAGAHLTLDDAEVRTIAEICRRLDGLPLAIELAAPRARVLALDDLLSRLDSSFDALGAGARDRPSRQRTLDSTIAWSYHLLDEAERTLFRRLGVFAGSFSLAAAETICGDDVFDGVASLVDKALLRADHSVHGQPRFSMLQLVRDFALARLADAGEADRLHQRHAEYFRQLAFDVGAELDGNGKIRPLVRTCVADEDNCGAALRWFVAAGDAGSAVRMGLAIWPLLFDQRLSGDVRQAMERALAPGTALTDDNRAYARFVLGMLAFLGADYDRAAEVLPPSRDRFVALGDERAAATIALACGVLATDPDAGERDLRGAVDTLRRLDHRWWLLLALLGLGVARVTAHREDEAVAVLDEGVRGARELEDDVLVSNGLVGLGLAHLRQGDLDRAAGELGEGLDRSVAIGSRETIPRALDGLAAVADRTGDSERAATLFGAAGRVRGTSGSDLWGVDRETHAETAGRLRKRLGAQRYRRLTARGARLALADVLTLAAPR</sequence>
<dbReference type="SUPFAM" id="SSF48452">
    <property type="entry name" value="TPR-like"/>
    <property type="match status" value="1"/>
</dbReference>
<organism evidence="2 3">
    <name type="scientific">Asanoa iriomotensis</name>
    <dbReference type="NCBI Taxonomy" id="234613"/>
    <lineage>
        <taxon>Bacteria</taxon>
        <taxon>Bacillati</taxon>
        <taxon>Actinomycetota</taxon>
        <taxon>Actinomycetes</taxon>
        <taxon>Micromonosporales</taxon>
        <taxon>Micromonosporaceae</taxon>
        <taxon>Asanoa</taxon>
    </lineage>
</organism>
<name>A0ABQ4BV95_9ACTN</name>
<dbReference type="Pfam" id="PF25872">
    <property type="entry name" value="HTH_77"/>
    <property type="match status" value="1"/>
</dbReference>
<dbReference type="Gene3D" id="1.25.40.10">
    <property type="entry name" value="Tetratricopeptide repeat domain"/>
    <property type="match status" value="1"/>
</dbReference>
<evidence type="ECO:0000313" key="2">
    <source>
        <dbReference type="EMBL" id="GIF54086.1"/>
    </source>
</evidence>
<evidence type="ECO:0000313" key="3">
    <source>
        <dbReference type="Proteomes" id="UP000624325"/>
    </source>
</evidence>
<dbReference type="Proteomes" id="UP000624325">
    <property type="component" value="Unassembled WGS sequence"/>
</dbReference>
<comment type="caution">
    <text evidence="2">The sequence shown here is derived from an EMBL/GenBank/DDBJ whole genome shotgun (WGS) entry which is preliminary data.</text>
</comment>